<evidence type="ECO:0000313" key="1">
    <source>
        <dbReference type="EMBL" id="DAF94205.1"/>
    </source>
</evidence>
<organism evidence="1">
    <name type="scientific">Myoviridae sp. ctu2j3</name>
    <dbReference type="NCBI Taxonomy" id="2825197"/>
    <lineage>
        <taxon>Viruses</taxon>
        <taxon>Duplodnaviria</taxon>
        <taxon>Heunggongvirae</taxon>
        <taxon>Uroviricota</taxon>
        <taxon>Caudoviricetes</taxon>
    </lineage>
</organism>
<name>A0A8S5UI85_9CAUD</name>
<sequence>MGKNRSYAAGWNIPPSSIAAIFTHLTHLPHHPSHTT</sequence>
<reference evidence="1" key="1">
    <citation type="journal article" date="2021" name="Proc. Natl. Acad. Sci. U.S.A.">
        <title>A Catalog of Tens of Thousands of Viruses from Human Metagenomes Reveals Hidden Associations with Chronic Diseases.</title>
        <authorList>
            <person name="Tisza M.J."/>
            <person name="Buck C.B."/>
        </authorList>
    </citation>
    <scope>NUCLEOTIDE SEQUENCE</scope>
    <source>
        <strain evidence="1">Ctu2j3</strain>
    </source>
</reference>
<protein>
    <submittedName>
        <fullName evidence="1">Uncharacterized protein</fullName>
    </submittedName>
</protein>
<proteinExistence type="predicted"/>
<dbReference type="EMBL" id="BK016090">
    <property type="protein sequence ID" value="DAF94205.1"/>
    <property type="molecule type" value="Genomic_DNA"/>
</dbReference>
<accession>A0A8S5UI85</accession>